<dbReference type="InterPro" id="IPR003226">
    <property type="entry name" value="MYG1_exonuclease"/>
</dbReference>
<proteinExistence type="inferred from homology"/>
<keyword evidence="3" id="KW-1185">Reference proteome</keyword>
<dbReference type="OrthoDB" id="183622at2"/>
<dbReference type="Pfam" id="PF03690">
    <property type="entry name" value="MYG1_exonuc"/>
    <property type="match status" value="1"/>
</dbReference>
<comment type="similarity">
    <text evidence="1">Belongs to the MYG1 family.</text>
</comment>
<dbReference type="STRING" id="218672.SAMN04489759_1158"/>
<accession>A0A1G7YD28</accession>
<gene>
    <name evidence="2" type="ORF">SAMN04489759_1158</name>
</gene>
<dbReference type="Proteomes" id="UP000199399">
    <property type="component" value="Unassembled WGS sequence"/>
</dbReference>
<evidence type="ECO:0000313" key="3">
    <source>
        <dbReference type="Proteomes" id="UP000199399"/>
    </source>
</evidence>
<organism evidence="2 3">
    <name type="scientific">Sulfitobacter delicatus</name>
    <dbReference type="NCBI Taxonomy" id="218672"/>
    <lineage>
        <taxon>Bacteria</taxon>
        <taxon>Pseudomonadati</taxon>
        <taxon>Pseudomonadota</taxon>
        <taxon>Alphaproteobacteria</taxon>
        <taxon>Rhodobacterales</taxon>
        <taxon>Roseobacteraceae</taxon>
        <taxon>Sulfitobacter</taxon>
    </lineage>
</organism>
<dbReference type="GO" id="GO:0005737">
    <property type="term" value="C:cytoplasm"/>
    <property type="evidence" value="ECO:0007669"/>
    <property type="project" value="TreeGrafter"/>
</dbReference>
<evidence type="ECO:0000256" key="1">
    <source>
        <dbReference type="ARBA" id="ARBA00010105"/>
    </source>
</evidence>
<dbReference type="PANTHER" id="PTHR11215">
    <property type="entry name" value="METAL DEPENDENT HYDROLASE - RELATED"/>
    <property type="match status" value="1"/>
</dbReference>
<reference evidence="3" key="1">
    <citation type="submission" date="2016-10" db="EMBL/GenBank/DDBJ databases">
        <authorList>
            <person name="Varghese N."/>
            <person name="Submissions S."/>
        </authorList>
    </citation>
    <scope>NUCLEOTIDE SEQUENCE [LARGE SCALE GENOMIC DNA]</scope>
    <source>
        <strain evidence="3">DSM 16477</strain>
    </source>
</reference>
<name>A0A1G7YD28_9RHOB</name>
<dbReference type="EMBL" id="FNBP01000015">
    <property type="protein sequence ID" value="SDG94226.1"/>
    <property type="molecule type" value="Genomic_DNA"/>
</dbReference>
<dbReference type="PANTHER" id="PTHR11215:SF1">
    <property type="entry name" value="MYG1 EXONUCLEASE"/>
    <property type="match status" value="1"/>
</dbReference>
<dbReference type="AlphaFoldDB" id="A0A1G7YD28"/>
<sequence length="305" mass="32770">MSVTHLVTHSGGFHADELLSSVILTQLYPDATLVRSRDADVIAPGAGKIIYDVGRDYDADAGIFDHHQRPNPLREDGQPYSSFGLIWRHYGLDYLRALEVPEADVEDIHRSIDAGFVLPIDLLDNGALEPSVAGPLAGMTLPVLLESLKPAFDARDPEADDQAFMAALPVARAFVEAAVRGKAAKRRAEAMVMQAIEAAGAGRVLELPQGMPFRSAVEKAGADQLLFVVHPRGTDWALTTIRKSGDSFEARADLPEAWAGLNDAALEEASGVPGAVFCHNARFIAVAQTREAILRMAEIAVAEAE</sequence>
<protein>
    <submittedName>
        <fullName evidence="2">Uncharacterized protein, UPF0160 family</fullName>
    </submittedName>
</protein>
<evidence type="ECO:0000313" key="2">
    <source>
        <dbReference type="EMBL" id="SDG94226.1"/>
    </source>
</evidence>
<dbReference type="RefSeq" id="WP_093744041.1">
    <property type="nucleotide sequence ID" value="NZ_FNBP01000015.1"/>
</dbReference>